<evidence type="ECO:0000256" key="2">
    <source>
        <dbReference type="ARBA" id="ARBA00022963"/>
    </source>
</evidence>
<feature type="domain" description="PNPLA" evidence="5">
    <location>
        <begin position="24"/>
        <end position="265"/>
    </location>
</feature>
<name>A0AA39CR17_9EURO</name>
<reference evidence="6" key="1">
    <citation type="submission" date="2022-10" db="EMBL/GenBank/DDBJ databases">
        <title>Culturing micro-colonial fungi from biological soil crusts in the Mojave desert and describing Neophaeococcomyces mojavensis, and introducing the new genera and species Taxawa tesnikishii.</title>
        <authorList>
            <person name="Kurbessoian T."/>
            <person name="Stajich J.E."/>
        </authorList>
    </citation>
    <scope>NUCLEOTIDE SEQUENCE</scope>
    <source>
        <strain evidence="6">TK_35</strain>
    </source>
</reference>
<dbReference type="Gene3D" id="3.40.1090.10">
    <property type="entry name" value="Cytosolic phospholipase A2 catalytic domain"/>
    <property type="match status" value="1"/>
</dbReference>
<organism evidence="6 7">
    <name type="scientific">Knufia peltigerae</name>
    <dbReference type="NCBI Taxonomy" id="1002370"/>
    <lineage>
        <taxon>Eukaryota</taxon>
        <taxon>Fungi</taxon>
        <taxon>Dikarya</taxon>
        <taxon>Ascomycota</taxon>
        <taxon>Pezizomycotina</taxon>
        <taxon>Eurotiomycetes</taxon>
        <taxon>Chaetothyriomycetidae</taxon>
        <taxon>Chaetothyriales</taxon>
        <taxon>Trichomeriaceae</taxon>
        <taxon>Knufia</taxon>
    </lineage>
</organism>
<feature type="short sequence motif" description="GXSXG" evidence="4">
    <location>
        <begin position="78"/>
        <end position="82"/>
    </location>
</feature>
<keyword evidence="2 4" id="KW-0442">Lipid degradation</keyword>
<dbReference type="AlphaFoldDB" id="A0AA39CR17"/>
<feature type="active site" description="Nucleophile" evidence="4">
    <location>
        <position position="80"/>
    </location>
</feature>
<proteinExistence type="predicted"/>
<dbReference type="PROSITE" id="PS51635">
    <property type="entry name" value="PNPLA"/>
    <property type="match status" value="1"/>
</dbReference>
<keyword evidence="3 4" id="KW-0443">Lipid metabolism</keyword>
<dbReference type="GO" id="GO:0016020">
    <property type="term" value="C:membrane"/>
    <property type="evidence" value="ECO:0007669"/>
    <property type="project" value="TreeGrafter"/>
</dbReference>
<evidence type="ECO:0000259" key="5">
    <source>
        <dbReference type="PROSITE" id="PS51635"/>
    </source>
</evidence>
<keyword evidence="7" id="KW-1185">Reference proteome</keyword>
<feature type="short sequence motif" description="GXGXXG" evidence="4">
    <location>
        <begin position="28"/>
        <end position="33"/>
    </location>
</feature>
<dbReference type="GO" id="GO:0016042">
    <property type="term" value="P:lipid catabolic process"/>
    <property type="evidence" value="ECO:0007669"/>
    <property type="project" value="UniProtKB-UniRule"/>
</dbReference>
<gene>
    <name evidence="6" type="ORF">H2204_012380</name>
</gene>
<dbReference type="PANTHER" id="PTHR24185:SF1">
    <property type="entry name" value="CALCIUM-INDEPENDENT PHOSPHOLIPASE A2-GAMMA"/>
    <property type="match status" value="1"/>
</dbReference>
<evidence type="ECO:0000256" key="3">
    <source>
        <dbReference type="ARBA" id="ARBA00023098"/>
    </source>
</evidence>
<dbReference type="InterPro" id="IPR002641">
    <property type="entry name" value="PNPLA_dom"/>
</dbReference>
<feature type="short sequence motif" description="DGA/G" evidence="4">
    <location>
        <begin position="252"/>
        <end position="254"/>
    </location>
</feature>
<sequence>MLSFGGSPQGPAPKSGATESYNLLALDGGGVRGISSMVILKKLMDRIKEMENEKAILQNKPINEEERKPVDYFDLAAGTSTGGLIALMLFRLDMKCSEVMAAYQTLAKQVFSPKLGSIPLHQYGRLGKWVGDIWLGIKAFTGRSKFSHGPLEKAIDTVVATFPLDDEDRELRGNASLLKESQGQMFMCATLADKGESILLRNYAPPFPPLPVSAGAEDLNLNKITIKDAARATSAAPTYLKEVDIQGLKFWDGGLLNNNPIDQVWDNRGDLVSREAPNPPIKCIVSLGTTHPEHESSKRPGRGISRFFNTISKTVAFVTNTEAKHRDFDRNMRQHNRRRPDESTAYFRFDAPTGTQQIDLGDYLRMPKLVDYTEVYLRREEVDKSISECAEILAKEL</sequence>
<dbReference type="GO" id="GO:0046486">
    <property type="term" value="P:glycerolipid metabolic process"/>
    <property type="evidence" value="ECO:0007669"/>
    <property type="project" value="UniProtKB-ARBA"/>
</dbReference>
<dbReference type="InterPro" id="IPR016035">
    <property type="entry name" value="Acyl_Trfase/lysoPLipase"/>
</dbReference>
<dbReference type="SUPFAM" id="SSF52151">
    <property type="entry name" value="FabD/lysophospholipase-like"/>
    <property type="match status" value="1"/>
</dbReference>
<evidence type="ECO:0000256" key="1">
    <source>
        <dbReference type="ARBA" id="ARBA00022801"/>
    </source>
</evidence>
<dbReference type="GO" id="GO:0047499">
    <property type="term" value="F:calcium-independent phospholipase A2 activity"/>
    <property type="evidence" value="ECO:0007669"/>
    <property type="project" value="TreeGrafter"/>
</dbReference>
<dbReference type="GO" id="GO:0019369">
    <property type="term" value="P:arachidonate metabolic process"/>
    <property type="evidence" value="ECO:0007669"/>
    <property type="project" value="TreeGrafter"/>
</dbReference>
<protein>
    <recommendedName>
        <fullName evidence="5">PNPLA domain-containing protein</fullName>
    </recommendedName>
</protein>
<dbReference type="EMBL" id="JAPDRN010000127">
    <property type="protein sequence ID" value="KAJ9620070.1"/>
    <property type="molecule type" value="Genomic_DNA"/>
</dbReference>
<evidence type="ECO:0000256" key="4">
    <source>
        <dbReference type="PROSITE-ProRule" id="PRU01161"/>
    </source>
</evidence>
<accession>A0AA39CR17</accession>
<feature type="active site" description="Proton acceptor" evidence="4">
    <location>
        <position position="252"/>
    </location>
</feature>
<evidence type="ECO:0000313" key="7">
    <source>
        <dbReference type="Proteomes" id="UP001172681"/>
    </source>
</evidence>
<dbReference type="Proteomes" id="UP001172681">
    <property type="component" value="Unassembled WGS sequence"/>
</dbReference>
<evidence type="ECO:0000313" key="6">
    <source>
        <dbReference type="EMBL" id="KAJ9620070.1"/>
    </source>
</evidence>
<dbReference type="PANTHER" id="PTHR24185">
    <property type="entry name" value="CALCIUM-INDEPENDENT PHOSPHOLIPASE A2-GAMMA"/>
    <property type="match status" value="1"/>
</dbReference>
<keyword evidence="1 4" id="KW-0378">Hydrolase</keyword>
<comment type="caution">
    <text evidence="6">The sequence shown here is derived from an EMBL/GenBank/DDBJ whole genome shotgun (WGS) entry which is preliminary data.</text>
</comment>
<dbReference type="Pfam" id="PF01734">
    <property type="entry name" value="Patatin"/>
    <property type="match status" value="1"/>
</dbReference>